<keyword evidence="9" id="KW-1185">Reference proteome</keyword>
<feature type="domain" description="Ion transport" evidence="7">
    <location>
        <begin position="308"/>
        <end position="542"/>
    </location>
</feature>
<gene>
    <name evidence="8" type="ORF">FSP39_018374</name>
</gene>
<feature type="transmembrane region" description="Helical" evidence="6">
    <location>
        <begin position="312"/>
        <end position="331"/>
    </location>
</feature>
<reference evidence="8" key="1">
    <citation type="submission" date="2019-08" db="EMBL/GenBank/DDBJ databases">
        <title>The improved chromosome-level genome for the pearl oyster Pinctada fucata martensii using PacBio sequencing and Hi-C.</title>
        <authorList>
            <person name="Zheng Z."/>
        </authorList>
    </citation>
    <scope>NUCLEOTIDE SEQUENCE</scope>
    <source>
        <strain evidence="8">ZZ-2019</strain>
        <tissue evidence="8">Adductor muscle</tissue>
    </source>
</reference>
<dbReference type="InterPro" id="IPR024862">
    <property type="entry name" value="TRPV"/>
</dbReference>
<keyword evidence="5 6" id="KW-0472">Membrane</keyword>
<dbReference type="GO" id="GO:0098703">
    <property type="term" value="P:calcium ion import across plasma membrane"/>
    <property type="evidence" value="ECO:0007669"/>
    <property type="project" value="TreeGrafter"/>
</dbReference>
<evidence type="ECO:0000256" key="5">
    <source>
        <dbReference type="ARBA" id="ARBA00023136"/>
    </source>
</evidence>
<evidence type="ECO:0000256" key="1">
    <source>
        <dbReference type="ARBA" id="ARBA00004141"/>
    </source>
</evidence>
<dbReference type="PANTHER" id="PTHR10582:SF2">
    <property type="entry name" value="INACTIVE"/>
    <property type="match status" value="1"/>
</dbReference>
<evidence type="ECO:0000256" key="6">
    <source>
        <dbReference type="SAM" id="Phobius"/>
    </source>
</evidence>
<dbReference type="GO" id="GO:0005262">
    <property type="term" value="F:calcium channel activity"/>
    <property type="evidence" value="ECO:0007669"/>
    <property type="project" value="TreeGrafter"/>
</dbReference>
<dbReference type="Gene3D" id="1.25.40.20">
    <property type="entry name" value="Ankyrin repeat-containing domain"/>
    <property type="match status" value="1"/>
</dbReference>
<feature type="transmembrane region" description="Helical" evidence="6">
    <location>
        <begin position="444"/>
        <end position="466"/>
    </location>
</feature>
<feature type="transmembrane region" description="Helical" evidence="6">
    <location>
        <begin position="405"/>
        <end position="424"/>
    </location>
</feature>
<dbReference type="InterPro" id="IPR005821">
    <property type="entry name" value="Ion_trans_dom"/>
</dbReference>
<evidence type="ECO:0000313" key="8">
    <source>
        <dbReference type="EMBL" id="KAK3098318.1"/>
    </source>
</evidence>
<feature type="transmembrane region" description="Helical" evidence="6">
    <location>
        <begin position="381"/>
        <end position="398"/>
    </location>
</feature>
<comment type="subcellular location">
    <subcellularLocation>
        <location evidence="1">Membrane</location>
        <topology evidence="1">Multi-pass membrane protein</topology>
    </subcellularLocation>
</comment>
<protein>
    <recommendedName>
        <fullName evidence="7">Ion transport domain-containing protein</fullName>
    </recommendedName>
</protein>
<evidence type="ECO:0000256" key="4">
    <source>
        <dbReference type="ARBA" id="ARBA00022989"/>
    </source>
</evidence>
<evidence type="ECO:0000313" key="9">
    <source>
        <dbReference type="Proteomes" id="UP001186944"/>
    </source>
</evidence>
<dbReference type="EMBL" id="VSWD01000007">
    <property type="protein sequence ID" value="KAK3098318.1"/>
    <property type="molecule type" value="Genomic_DNA"/>
</dbReference>
<dbReference type="Proteomes" id="UP001186944">
    <property type="component" value="Unassembled WGS sequence"/>
</dbReference>
<dbReference type="InterPro" id="IPR036770">
    <property type="entry name" value="Ankyrin_rpt-contain_sf"/>
</dbReference>
<name>A0AA88Y560_PINIB</name>
<evidence type="ECO:0000256" key="3">
    <source>
        <dbReference type="ARBA" id="ARBA00022737"/>
    </source>
</evidence>
<sequence length="633" mass="72437">MLGVNEDAGMRHSSSLQSLASELIDAFTEDSFQKEVAEKTQMYFVGKQEAETEVLLDRIIEKEGNKDKALLYIVSEIDNEAKVQLLVNTILHRGANPSATNADSWTSLHYAVNKRFKGVCSKLLESDAWPEARDKKGVMPYTLAYESGNDDICAMLLAYMDNHLVRSLHISDGDKPAEFSFHRLLLAGMQRTVLAVLDCMIEQRTPSGEMKVYYSILEADDNGRVPSDPEFNRHSKSPLQIIAKSGNKVLDNILATSSRESFMKEDNGDDIFNLKKVVTNHDADSVNRDEIVNVNFGLFEQRHDVTSIVNSFFYILTLFSLTFAGITAATISDPMQYNSPLQIARGVFEIWSFGMATITLLTEINQLFKHKLEYFSDAFNWIDITSAMMVIAILPLRMTHRNEQWHVFSIAYLLWTLRIFKYAAVFRQTGAYAQILWRILAHDFIQFTIVFMVILLAFSGALFLALRGEGSVEMFEETSSFWRILFVGVRVLIEGESIIEYTSFRLMSCILMVMFLFIILVLLLNILIAQLSDTYQNVQQDAQRGLEVNRAWIVARVELNSLYVGKGHRTIYYKESEDIYDIRDVLETWENPPLNEMNKYIQDIWDSMDSHKLNLQTVQNRLARQESSLSKIQ</sequence>
<evidence type="ECO:0000259" key="7">
    <source>
        <dbReference type="Pfam" id="PF00520"/>
    </source>
</evidence>
<accession>A0AA88Y560</accession>
<evidence type="ECO:0000256" key="2">
    <source>
        <dbReference type="ARBA" id="ARBA00022692"/>
    </source>
</evidence>
<comment type="caution">
    <text evidence="8">The sequence shown here is derived from an EMBL/GenBank/DDBJ whole genome shotgun (WGS) entry which is preliminary data.</text>
</comment>
<feature type="transmembrane region" description="Helical" evidence="6">
    <location>
        <begin position="506"/>
        <end position="528"/>
    </location>
</feature>
<dbReference type="SUPFAM" id="SSF48403">
    <property type="entry name" value="Ankyrin repeat"/>
    <property type="match status" value="1"/>
</dbReference>
<dbReference type="PANTHER" id="PTHR10582">
    <property type="entry name" value="TRANSIENT RECEPTOR POTENTIAL ION CHANNEL PROTEIN"/>
    <property type="match status" value="1"/>
</dbReference>
<keyword evidence="2 6" id="KW-0812">Transmembrane</keyword>
<proteinExistence type="predicted"/>
<keyword evidence="4 6" id="KW-1133">Transmembrane helix</keyword>
<organism evidence="8 9">
    <name type="scientific">Pinctada imbricata</name>
    <name type="common">Atlantic pearl-oyster</name>
    <name type="synonym">Pinctada martensii</name>
    <dbReference type="NCBI Taxonomy" id="66713"/>
    <lineage>
        <taxon>Eukaryota</taxon>
        <taxon>Metazoa</taxon>
        <taxon>Spiralia</taxon>
        <taxon>Lophotrochozoa</taxon>
        <taxon>Mollusca</taxon>
        <taxon>Bivalvia</taxon>
        <taxon>Autobranchia</taxon>
        <taxon>Pteriomorphia</taxon>
        <taxon>Pterioida</taxon>
        <taxon>Pterioidea</taxon>
        <taxon>Pteriidae</taxon>
        <taxon>Pinctada</taxon>
    </lineage>
</organism>
<dbReference type="Pfam" id="PF00520">
    <property type="entry name" value="Ion_trans"/>
    <property type="match status" value="1"/>
</dbReference>
<keyword evidence="3" id="KW-0677">Repeat</keyword>
<dbReference type="GO" id="GO:0005886">
    <property type="term" value="C:plasma membrane"/>
    <property type="evidence" value="ECO:0007669"/>
    <property type="project" value="TreeGrafter"/>
</dbReference>
<dbReference type="AlphaFoldDB" id="A0AA88Y560"/>